<dbReference type="EMBL" id="UGUW01000004">
    <property type="protein sequence ID" value="SUD61016.1"/>
    <property type="molecule type" value="Genomic_DNA"/>
</dbReference>
<dbReference type="Proteomes" id="UP001159292">
    <property type="component" value="Unassembled WGS sequence"/>
</dbReference>
<evidence type="ECO:0000313" key="2">
    <source>
        <dbReference type="EMBL" id="MDH0569112.1"/>
    </source>
</evidence>
<dbReference type="InterPro" id="IPR025641">
    <property type="entry name" value="DUF4340"/>
</dbReference>
<dbReference type="Proteomes" id="UP000255303">
    <property type="component" value="Unassembled WGS sequence"/>
</dbReference>
<dbReference type="GeneID" id="300415802"/>
<sequence length="330" mass="36770">MGRKGLIALIIIVLLCVLGYLAVQRGQQQSTAQVESAPWLAAEQGYLNTLQALEIEAPGQPSVRIERREDGWVVPAKADYPAAPQALAELLRALREARTQEAKTANPQWHARLGLAEEGAADEQALRLKLHFDGHPDLGLRLGNPSQQGSGQLVRRAGENQVWLIDQQLQVPTRELDWLDRRVTDIPFTRIARLELRYADGEKLTLTRADAQQYNFAVAELRKEQKLSFEGAANGVALVFSNLQFADAAPLSQIGFKQAPVLQFSLSGFAEEKLEGALYKQGEQYWLVLGEREGFNAAEVSARSDWAYRLEPDQVQRLAKKLRDLLVKSP</sequence>
<protein>
    <submittedName>
        <fullName evidence="2">DUF4340 domain-containing protein</fullName>
    </submittedName>
</protein>
<evidence type="ECO:0000313" key="3">
    <source>
        <dbReference type="EMBL" id="SUD52657.1"/>
    </source>
</evidence>
<evidence type="ECO:0000259" key="1">
    <source>
        <dbReference type="Pfam" id="PF14238"/>
    </source>
</evidence>
<reference evidence="2" key="2">
    <citation type="submission" date="2022-09" db="EMBL/GenBank/DDBJ databases">
        <title>Intensive care unit water sources are persistently colonized with multi-drug resistant bacteria and are the site of extensive horizontal gene transfer of antibiotic resistance genes.</title>
        <authorList>
            <person name="Diorio-Toth L."/>
        </authorList>
    </citation>
    <scope>NUCLEOTIDE SEQUENCE</scope>
    <source>
        <strain evidence="2">GD04000</strain>
    </source>
</reference>
<dbReference type="RefSeq" id="WP_004423970.1">
    <property type="nucleotide sequence ID" value="NZ_CAURUH010000225.1"/>
</dbReference>
<proteinExistence type="predicted"/>
<name>A0A061CVX9_ECTOL</name>
<gene>
    <name evidence="2" type="ORF">N7671_18270</name>
    <name evidence="3" type="ORF">NCTC10692_03145</name>
    <name evidence="4" type="ORF">NCTC10860_03382</name>
</gene>
<dbReference type="Proteomes" id="UP000254084">
    <property type="component" value="Unassembled WGS sequence"/>
</dbReference>
<dbReference type="Pfam" id="PF14238">
    <property type="entry name" value="DUF4340"/>
    <property type="match status" value="1"/>
</dbReference>
<accession>A0A061CVX9</accession>
<feature type="domain" description="DUF4340" evidence="1">
    <location>
        <begin position="72"/>
        <end position="231"/>
    </location>
</feature>
<dbReference type="EMBL" id="UGUV01000002">
    <property type="protein sequence ID" value="SUD52657.1"/>
    <property type="molecule type" value="Genomic_DNA"/>
</dbReference>
<evidence type="ECO:0000313" key="5">
    <source>
        <dbReference type="Proteomes" id="UP000254084"/>
    </source>
</evidence>
<dbReference type="EMBL" id="JAOEET010000061">
    <property type="protein sequence ID" value="MDH0569112.1"/>
    <property type="molecule type" value="Genomic_DNA"/>
</dbReference>
<reference evidence="5 6" key="1">
    <citation type="submission" date="2018-06" db="EMBL/GenBank/DDBJ databases">
        <authorList>
            <consortium name="Pathogen Informatics"/>
            <person name="Doyle S."/>
        </authorList>
    </citation>
    <scope>NUCLEOTIDE SEQUENCE [LARGE SCALE GENOMIC DNA]</scope>
    <source>
        <strain evidence="3 6">NCTC10692</strain>
        <strain evidence="4 5">NCTC10860</strain>
    </source>
</reference>
<evidence type="ECO:0000313" key="4">
    <source>
        <dbReference type="EMBL" id="SUD61016.1"/>
    </source>
</evidence>
<dbReference type="AlphaFoldDB" id="A0A061CVX9"/>
<organism evidence="3 6">
    <name type="scientific">Ectopseudomonas oleovorans</name>
    <name type="common">Pseudomonas oleovorans</name>
    <dbReference type="NCBI Taxonomy" id="301"/>
    <lineage>
        <taxon>Bacteria</taxon>
        <taxon>Pseudomonadati</taxon>
        <taxon>Pseudomonadota</taxon>
        <taxon>Gammaproteobacteria</taxon>
        <taxon>Pseudomonadales</taxon>
        <taxon>Pseudomonadaceae</taxon>
        <taxon>Ectopseudomonas</taxon>
    </lineage>
</organism>
<accession>A0A379JVK6</accession>
<evidence type="ECO:0000313" key="6">
    <source>
        <dbReference type="Proteomes" id="UP000255303"/>
    </source>
</evidence>